<evidence type="ECO:0000313" key="2">
    <source>
        <dbReference type="Proteomes" id="UP000243887"/>
    </source>
</evidence>
<dbReference type="OrthoDB" id="7061935at2"/>
<name>A0A1I3LNG5_9FLAO</name>
<reference evidence="2" key="1">
    <citation type="submission" date="2016-10" db="EMBL/GenBank/DDBJ databases">
        <authorList>
            <person name="Varghese N."/>
            <person name="Submissions S."/>
        </authorList>
    </citation>
    <scope>NUCLEOTIDE SEQUENCE [LARGE SCALE GENOMIC DNA]</scope>
    <source>
        <strain evidence="2">DSM 26542</strain>
    </source>
</reference>
<dbReference type="EMBL" id="FORU01000001">
    <property type="protein sequence ID" value="SFI86035.1"/>
    <property type="molecule type" value="Genomic_DNA"/>
</dbReference>
<gene>
    <name evidence="1" type="ORF">SAMN04487893_101400</name>
</gene>
<accession>A0A1I3LNG5</accession>
<dbReference type="AlphaFoldDB" id="A0A1I3LNG5"/>
<dbReference type="RefSeq" id="WP_090677758.1">
    <property type="nucleotide sequence ID" value="NZ_FORU01000001.1"/>
</dbReference>
<organism evidence="1 2">
    <name type="scientific">Myroides guanonis</name>
    <dbReference type="NCBI Taxonomy" id="1150112"/>
    <lineage>
        <taxon>Bacteria</taxon>
        <taxon>Pseudomonadati</taxon>
        <taxon>Bacteroidota</taxon>
        <taxon>Flavobacteriia</taxon>
        <taxon>Flavobacteriales</taxon>
        <taxon>Flavobacteriaceae</taxon>
        <taxon>Myroides</taxon>
    </lineage>
</organism>
<keyword evidence="2" id="KW-1185">Reference proteome</keyword>
<evidence type="ECO:0008006" key="3">
    <source>
        <dbReference type="Google" id="ProtNLM"/>
    </source>
</evidence>
<dbReference type="Proteomes" id="UP000243887">
    <property type="component" value="Unassembled WGS sequence"/>
</dbReference>
<evidence type="ECO:0000313" key="1">
    <source>
        <dbReference type="EMBL" id="SFI86035.1"/>
    </source>
</evidence>
<proteinExistence type="predicted"/>
<dbReference type="STRING" id="1150112.SAMN04487893_101400"/>
<sequence>MSKHLKYTDFRTASYRNLYVCNHLLDNFDKCNNSNKQQILHKIYYLSGYIIEFCYKYALFSQLVKYKTDNIYSIKDSGFQKKWKEHNYRKLESLCQENKIIFSKDIPFLGKKITDKNLNDLINNWDVQIRYSLNLTTSTVNLTQIEMKNLVILIEDILKKTTSKFH</sequence>
<protein>
    <recommendedName>
        <fullName evidence="3">HEPN domain-containing protein</fullName>
    </recommendedName>
</protein>